<sequence>MTRADEYVIAPNDSLLAAIYEMCPMFAASEVTLCPFRDHKGHTIFQFFRLKLLANAALILVSNIRVRVI</sequence>
<evidence type="ECO:0000313" key="2">
    <source>
        <dbReference type="Proteomes" id="UP000828390"/>
    </source>
</evidence>
<comment type="caution">
    <text evidence="1">The sequence shown here is derived from an EMBL/GenBank/DDBJ whole genome shotgun (WGS) entry which is preliminary data.</text>
</comment>
<name>A0A9D4IZ27_DREPO</name>
<dbReference type="AlphaFoldDB" id="A0A9D4IZ27"/>
<dbReference type="Proteomes" id="UP000828390">
    <property type="component" value="Unassembled WGS sequence"/>
</dbReference>
<evidence type="ECO:0000313" key="1">
    <source>
        <dbReference type="EMBL" id="KAH3789603.1"/>
    </source>
</evidence>
<dbReference type="EMBL" id="JAIWYP010000008">
    <property type="protein sequence ID" value="KAH3789603.1"/>
    <property type="molecule type" value="Genomic_DNA"/>
</dbReference>
<protein>
    <submittedName>
        <fullName evidence="1">Uncharacterized protein</fullName>
    </submittedName>
</protein>
<accession>A0A9D4IZ27</accession>
<reference evidence="1" key="1">
    <citation type="journal article" date="2019" name="bioRxiv">
        <title>The Genome of the Zebra Mussel, Dreissena polymorpha: A Resource for Invasive Species Research.</title>
        <authorList>
            <person name="McCartney M.A."/>
            <person name="Auch B."/>
            <person name="Kono T."/>
            <person name="Mallez S."/>
            <person name="Zhang Y."/>
            <person name="Obille A."/>
            <person name="Becker A."/>
            <person name="Abrahante J.E."/>
            <person name="Garbe J."/>
            <person name="Badalamenti J.P."/>
            <person name="Herman A."/>
            <person name="Mangelson H."/>
            <person name="Liachko I."/>
            <person name="Sullivan S."/>
            <person name="Sone E.D."/>
            <person name="Koren S."/>
            <person name="Silverstein K.A.T."/>
            <person name="Beckman K.B."/>
            <person name="Gohl D.M."/>
        </authorList>
    </citation>
    <scope>NUCLEOTIDE SEQUENCE</scope>
    <source>
        <strain evidence="1">Duluth1</strain>
        <tissue evidence="1">Whole animal</tissue>
    </source>
</reference>
<gene>
    <name evidence="1" type="ORF">DPMN_167788</name>
</gene>
<keyword evidence="2" id="KW-1185">Reference proteome</keyword>
<proteinExistence type="predicted"/>
<reference evidence="1" key="2">
    <citation type="submission" date="2020-11" db="EMBL/GenBank/DDBJ databases">
        <authorList>
            <person name="McCartney M.A."/>
            <person name="Auch B."/>
            <person name="Kono T."/>
            <person name="Mallez S."/>
            <person name="Becker A."/>
            <person name="Gohl D.M."/>
            <person name="Silverstein K.A.T."/>
            <person name="Koren S."/>
            <person name="Bechman K.B."/>
            <person name="Herman A."/>
            <person name="Abrahante J.E."/>
            <person name="Garbe J."/>
        </authorList>
    </citation>
    <scope>NUCLEOTIDE SEQUENCE</scope>
    <source>
        <strain evidence="1">Duluth1</strain>
        <tissue evidence="1">Whole animal</tissue>
    </source>
</reference>
<organism evidence="1 2">
    <name type="scientific">Dreissena polymorpha</name>
    <name type="common">Zebra mussel</name>
    <name type="synonym">Mytilus polymorpha</name>
    <dbReference type="NCBI Taxonomy" id="45954"/>
    <lineage>
        <taxon>Eukaryota</taxon>
        <taxon>Metazoa</taxon>
        <taxon>Spiralia</taxon>
        <taxon>Lophotrochozoa</taxon>
        <taxon>Mollusca</taxon>
        <taxon>Bivalvia</taxon>
        <taxon>Autobranchia</taxon>
        <taxon>Heteroconchia</taxon>
        <taxon>Euheterodonta</taxon>
        <taxon>Imparidentia</taxon>
        <taxon>Neoheterodontei</taxon>
        <taxon>Myida</taxon>
        <taxon>Dreissenoidea</taxon>
        <taxon>Dreissenidae</taxon>
        <taxon>Dreissena</taxon>
    </lineage>
</organism>